<feature type="transmembrane region" description="Helical" evidence="7">
    <location>
        <begin position="266"/>
        <end position="287"/>
    </location>
</feature>
<proteinExistence type="predicted"/>
<reference evidence="9" key="1">
    <citation type="submission" date="2018-05" db="EMBL/GenBank/DDBJ databases">
        <authorList>
            <person name="Lanie J.A."/>
            <person name="Ng W.-L."/>
            <person name="Kazmierczak K.M."/>
            <person name="Andrzejewski T.M."/>
            <person name="Davidsen T.M."/>
            <person name="Wayne K.J."/>
            <person name="Tettelin H."/>
            <person name="Glass J.I."/>
            <person name="Rusch D."/>
            <person name="Podicherti R."/>
            <person name="Tsui H.-C.T."/>
            <person name="Winkler M.E."/>
        </authorList>
    </citation>
    <scope>NUCLEOTIDE SEQUENCE</scope>
</reference>
<sequence length="297" mass="32423">MPVIAGVLIISFVLMVVLPGDPVLSMVGERYDESTVEIMRKKLNLDKPLMVRMGMFFGDIIKGDLGNSFISGRPVVKEILEKLPNTLVLAVGAMVVAVLVGVFLGMATSLFPGSWFDKTIMVLALAGVSAPVFWTGLVFMLFFGVYLGWLPPTGYGGIEHVLLPAFTLGLRSAAQITRLTRSAMLDTLGQDYIRTAQSKELPWWKILIKHALPNSMIPVLTVIGTDFGSYLSGAVLTESIFGWPGVGRLALGAIMSRDFPVVQGTVLFMAMMFICVNLIVDILYGVIDPRLRAERHN</sequence>
<dbReference type="InterPro" id="IPR000515">
    <property type="entry name" value="MetI-like"/>
</dbReference>
<gene>
    <name evidence="9" type="ORF">METZ01_LOCUS67700</name>
</gene>
<accession>A0A381TFD9</accession>
<keyword evidence="3" id="KW-1003">Cell membrane</keyword>
<keyword evidence="2" id="KW-0813">Transport</keyword>
<keyword evidence="4 7" id="KW-0812">Transmembrane</keyword>
<dbReference type="Pfam" id="PF00528">
    <property type="entry name" value="BPD_transp_1"/>
    <property type="match status" value="1"/>
</dbReference>
<feature type="transmembrane region" description="Helical" evidence="7">
    <location>
        <begin position="87"/>
        <end position="111"/>
    </location>
</feature>
<dbReference type="Gene3D" id="1.10.3720.10">
    <property type="entry name" value="MetI-like"/>
    <property type="match status" value="1"/>
</dbReference>
<evidence type="ECO:0000256" key="1">
    <source>
        <dbReference type="ARBA" id="ARBA00004651"/>
    </source>
</evidence>
<keyword evidence="5 7" id="KW-1133">Transmembrane helix</keyword>
<comment type="subcellular location">
    <subcellularLocation>
        <location evidence="1">Cell membrane</location>
        <topology evidence="1">Multi-pass membrane protein</topology>
    </subcellularLocation>
</comment>
<dbReference type="SUPFAM" id="SSF161098">
    <property type="entry name" value="MetI-like"/>
    <property type="match status" value="1"/>
</dbReference>
<protein>
    <recommendedName>
        <fullName evidence="8">ABC transmembrane type-1 domain-containing protein</fullName>
    </recommendedName>
</protein>
<evidence type="ECO:0000256" key="4">
    <source>
        <dbReference type="ARBA" id="ARBA00022692"/>
    </source>
</evidence>
<dbReference type="PANTHER" id="PTHR43163">
    <property type="entry name" value="DIPEPTIDE TRANSPORT SYSTEM PERMEASE PROTEIN DPPB-RELATED"/>
    <property type="match status" value="1"/>
</dbReference>
<evidence type="ECO:0000259" key="8">
    <source>
        <dbReference type="PROSITE" id="PS50928"/>
    </source>
</evidence>
<dbReference type="EMBL" id="UINC01004509">
    <property type="protein sequence ID" value="SVA14846.1"/>
    <property type="molecule type" value="Genomic_DNA"/>
</dbReference>
<evidence type="ECO:0000256" key="7">
    <source>
        <dbReference type="SAM" id="Phobius"/>
    </source>
</evidence>
<dbReference type="InterPro" id="IPR045621">
    <property type="entry name" value="BPD_transp_1_N"/>
</dbReference>
<dbReference type="GO" id="GO:0055085">
    <property type="term" value="P:transmembrane transport"/>
    <property type="evidence" value="ECO:0007669"/>
    <property type="project" value="InterPro"/>
</dbReference>
<dbReference type="PROSITE" id="PS50928">
    <property type="entry name" value="ABC_TM1"/>
    <property type="match status" value="1"/>
</dbReference>
<dbReference type="AlphaFoldDB" id="A0A381TFD9"/>
<evidence type="ECO:0000256" key="6">
    <source>
        <dbReference type="ARBA" id="ARBA00023136"/>
    </source>
</evidence>
<dbReference type="PANTHER" id="PTHR43163:SF6">
    <property type="entry name" value="DIPEPTIDE TRANSPORT SYSTEM PERMEASE PROTEIN DPPB-RELATED"/>
    <property type="match status" value="1"/>
</dbReference>
<evidence type="ECO:0000256" key="2">
    <source>
        <dbReference type="ARBA" id="ARBA00022448"/>
    </source>
</evidence>
<evidence type="ECO:0000256" key="3">
    <source>
        <dbReference type="ARBA" id="ARBA00022475"/>
    </source>
</evidence>
<dbReference type="GO" id="GO:0005886">
    <property type="term" value="C:plasma membrane"/>
    <property type="evidence" value="ECO:0007669"/>
    <property type="project" value="UniProtKB-SubCell"/>
</dbReference>
<dbReference type="InterPro" id="IPR035906">
    <property type="entry name" value="MetI-like_sf"/>
</dbReference>
<keyword evidence="6 7" id="KW-0472">Membrane</keyword>
<dbReference type="CDD" id="cd06261">
    <property type="entry name" value="TM_PBP2"/>
    <property type="match status" value="1"/>
</dbReference>
<name>A0A381TFD9_9ZZZZ</name>
<dbReference type="Pfam" id="PF19300">
    <property type="entry name" value="BPD_transp_1_N"/>
    <property type="match status" value="1"/>
</dbReference>
<feature type="transmembrane region" description="Helical" evidence="7">
    <location>
        <begin position="123"/>
        <end position="149"/>
    </location>
</feature>
<feature type="domain" description="ABC transmembrane type-1" evidence="8">
    <location>
        <begin position="83"/>
        <end position="284"/>
    </location>
</feature>
<organism evidence="9">
    <name type="scientific">marine metagenome</name>
    <dbReference type="NCBI Taxonomy" id="408172"/>
    <lineage>
        <taxon>unclassified sequences</taxon>
        <taxon>metagenomes</taxon>
        <taxon>ecological metagenomes</taxon>
    </lineage>
</organism>
<evidence type="ECO:0000313" key="9">
    <source>
        <dbReference type="EMBL" id="SVA14846.1"/>
    </source>
</evidence>
<evidence type="ECO:0000256" key="5">
    <source>
        <dbReference type="ARBA" id="ARBA00022989"/>
    </source>
</evidence>